<feature type="compositionally biased region" description="Polar residues" evidence="1">
    <location>
        <begin position="1587"/>
        <end position="1600"/>
    </location>
</feature>
<feature type="compositionally biased region" description="Polar residues" evidence="1">
    <location>
        <begin position="1502"/>
        <end position="1511"/>
    </location>
</feature>
<feature type="transmembrane region" description="Helical" evidence="2">
    <location>
        <begin position="27"/>
        <end position="52"/>
    </location>
</feature>
<feature type="compositionally biased region" description="Polar residues" evidence="1">
    <location>
        <begin position="2484"/>
        <end position="2502"/>
    </location>
</feature>
<feature type="compositionally biased region" description="Basic and acidic residues" evidence="1">
    <location>
        <begin position="2188"/>
        <end position="2217"/>
    </location>
</feature>
<dbReference type="EMBL" id="JARGEI010000027">
    <property type="protein sequence ID" value="KAJ8707789.1"/>
    <property type="molecule type" value="Genomic_DNA"/>
</dbReference>
<gene>
    <name evidence="3" type="ORF">PYW07_011466</name>
</gene>
<accession>A0AAD8DM30</accession>
<keyword evidence="4" id="KW-1185">Reference proteome</keyword>
<proteinExistence type="predicted"/>
<evidence type="ECO:0000313" key="3">
    <source>
        <dbReference type="EMBL" id="KAJ8707789.1"/>
    </source>
</evidence>
<reference evidence="3" key="1">
    <citation type="submission" date="2023-03" db="EMBL/GenBank/DDBJ databases">
        <title>Chromosome-level genomes of two armyworms, Mythimna separata and Mythimna loreyi, provide insights into the biosynthesis and reception of sex pheromones.</title>
        <authorList>
            <person name="Zhao H."/>
        </authorList>
    </citation>
    <scope>NUCLEOTIDE SEQUENCE</scope>
    <source>
        <strain evidence="3">BeijingLab</strain>
        <tissue evidence="3">Pupa</tissue>
    </source>
</reference>
<organism evidence="3 4">
    <name type="scientific">Mythimna separata</name>
    <name type="common">Oriental armyworm</name>
    <name type="synonym">Pseudaletia separata</name>
    <dbReference type="NCBI Taxonomy" id="271217"/>
    <lineage>
        <taxon>Eukaryota</taxon>
        <taxon>Metazoa</taxon>
        <taxon>Ecdysozoa</taxon>
        <taxon>Arthropoda</taxon>
        <taxon>Hexapoda</taxon>
        <taxon>Insecta</taxon>
        <taxon>Pterygota</taxon>
        <taxon>Neoptera</taxon>
        <taxon>Endopterygota</taxon>
        <taxon>Lepidoptera</taxon>
        <taxon>Glossata</taxon>
        <taxon>Ditrysia</taxon>
        <taxon>Noctuoidea</taxon>
        <taxon>Noctuidae</taxon>
        <taxon>Noctuinae</taxon>
        <taxon>Hadenini</taxon>
        <taxon>Mythimna</taxon>
    </lineage>
</organism>
<feature type="compositionally biased region" description="Polar residues" evidence="1">
    <location>
        <begin position="1739"/>
        <end position="1750"/>
    </location>
</feature>
<feature type="compositionally biased region" description="Basic and acidic residues" evidence="1">
    <location>
        <begin position="1061"/>
        <end position="1075"/>
    </location>
</feature>
<feature type="compositionally biased region" description="Basic and acidic residues" evidence="1">
    <location>
        <begin position="2704"/>
        <end position="2717"/>
    </location>
</feature>
<evidence type="ECO:0000256" key="2">
    <source>
        <dbReference type="SAM" id="Phobius"/>
    </source>
</evidence>
<feature type="compositionally biased region" description="Basic and acidic residues" evidence="1">
    <location>
        <begin position="1772"/>
        <end position="1787"/>
    </location>
</feature>
<feature type="region of interest" description="Disordered" evidence="1">
    <location>
        <begin position="1420"/>
        <end position="1668"/>
    </location>
</feature>
<feature type="compositionally biased region" description="Basic and acidic residues" evidence="1">
    <location>
        <begin position="1492"/>
        <end position="1501"/>
    </location>
</feature>
<feature type="compositionally biased region" description="Basic and acidic residues" evidence="1">
    <location>
        <begin position="1630"/>
        <end position="1668"/>
    </location>
</feature>
<feature type="compositionally biased region" description="Basic and acidic residues" evidence="1">
    <location>
        <begin position="2005"/>
        <end position="2023"/>
    </location>
</feature>
<feature type="compositionally biased region" description="Low complexity" evidence="1">
    <location>
        <begin position="1133"/>
        <end position="1162"/>
    </location>
</feature>
<feature type="compositionally biased region" description="Polar residues" evidence="1">
    <location>
        <begin position="1946"/>
        <end position="1956"/>
    </location>
</feature>
<protein>
    <submittedName>
        <fullName evidence="3">Uncharacterized protein</fullName>
    </submittedName>
</protein>
<feature type="compositionally biased region" description="Basic and acidic residues" evidence="1">
    <location>
        <begin position="2727"/>
        <end position="2752"/>
    </location>
</feature>
<feature type="compositionally biased region" description="Polar residues" evidence="1">
    <location>
        <begin position="1760"/>
        <end position="1770"/>
    </location>
</feature>
<feature type="compositionally biased region" description="Low complexity" evidence="1">
    <location>
        <begin position="1182"/>
        <end position="1194"/>
    </location>
</feature>
<evidence type="ECO:0000256" key="1">
    <source>
        <dbReference type="SAM" id="MobiDB-lite"/>
    </source>
</evidence>
<feature type="compositionally biased region" description="Low complexity" evidence="1">
    <location>
        <begin position="1212"/>
        <end position="1288"/>
    </location>
</feature>
<sequence length="2765" mass="305552">MQGKTRARLYHTQKSNTPMTRCDYDVVFYRVFCVTLLAVAFTFTVILTNVFVDIDGMLTRRQDSTRFNDKHIRDEFTTEAADNDDLNYGEGEDSYRTKRSIETQSFLFHIKNPKVKNILANRLSTLLEELEAEETAVIKPIEKKNGEDIPKVDAKPKLAEEDIKEKQLHTNMHNILLQGIQNHMDLNDVFKRMYSLLSNFNQMNDRKDGLRNKPIETEKEKEDIKLQKPIEDSFFDEMINCNQLQDQIQTTTVKPAKANVVIKTVIDITSIDNDKFKENNTKISNENIQGDVELVYNGKVVKFVNSATETEKPVTKKKIPLAFKPRRHTTETTTTEDYNMIPKSYMNKFVEEYFKHFPHDTKDNNEINRHFQTKRLKRHVRIKYENSGETKSKSKKNTEEDELYVEIETHFDSKGMKGEKKKKLIKTLIKKIQNAIHSDITKANLTGKQAPISKTLPLKQAKSPLIETKSGEEWRKPNFGPGFLASGKEINSAEMNQVNIDYSKILEVNGIPQRLQQPLNTELSEETIKTNSYYDMGKMKFVIKDIDGSGFSVGFNQYVDEPPDPESMRLFAGLENVIKTYHQAYDQAPEPTTTTEANLEDDAGPIELPNNEHNIERRSINKPNDYHSNEYSDIFNKDFLVYKDYRDIYKGSTKPRHKYIRKKNKKPPLVLDDNIFEKPLKPAEILSLANLFERKKRSINVKKMSNLNTRLKYNKFLNTNAMAKTIYLNTKRNKRQINKIRIIASDLPRMSKQSDENMYVVSDENIFADRAIIKEVDSSEDHEKREESEIFSYQNDEPSPYITKIFDGRSRRNPLMSKYPHIFMEEVSRSREQYIPNNSLLFGKLGFGKANPEPEIINNDDKTDIEQFMSSTFNDTDPSKPFQDRDYVSSLISPPNNSNYKVTLKSPNELVYKVQEDKDGKSLTISSPNLKKSLREIIYYHIIEKPFGKVRDDGEDLSDEKESPFGEAPKSEEPEHTFTNGQGFQFPASDEDLVEPEEAVPDGPKLELDKPIQDDSGVSEDNGSNAIKESDPADITTDAPKESEEPADKDNPENSPKNRTKREVSENDKTPDDTKLNSFKVKAPQKEKARNQPKQYGMDLHGNGGTVWSNLNYPHVSYHVGYVDSNEVSTEFNSDSSSDENSSSDSSQSSSQSDSGSSDSNSATDDVISSFASKESPETPVSGESGEAGIASSSDENSHESGENDTSKSGDSSEGNGSVTNVSSGSGESKSGSGENSSNSVENDSHSGENGSDSGESGSNSGENGSDSGENGSNSGQNGNNSAENASNPGQNSGETGNNNQKPVENGKDKNTGNNATANDIINKFSQILTDLHDIFVKGNATIVVPKPDKDTANNVDLPGMLDHIFSDVTSENEILRPGVEVNGDPNNPNMVNVLEGLFTKIIKNNIVINNNVPVSEQPVDINAKKDKTESTTTEKSKIDEDRPSVTDAGEDNNELPHITEEENPATTAPEEDRHSNGIDETPNVNTPDEILPNKDEKENPIENNTSSPDQPKTDGDLGNTTDDHENPDVHANETNEPTSEISNDEKPEESGDNELPDNHVNETDEPTTELSNHDQPEETSDHENPDNQAIETDEPTTVANYHDEPEVTGSHEPAIETPVEIHNNGEVSKLPEEDHTKEPEEVTKEPIEEVKEEKCPVQNKDNSEAEKNTKMDYALDLINNRTTKFIKEEIAAQVKKYFEEHPIVSKEPATNVEKDPTTDNKGGNNNDKPVIVKAVVTKPNSSNKGTNEPISKEKDPLEPNSTENNGNDSVNDEKNMNEPDNHKDDQNELNIKPTEQPIGSNHDEITTEKPKKEPSVQVKANTVYGNTVGNDKVTNVYIFYASKNMDEIMKNIKNLVNGNNSTNIFTFGPHKPKPGHKNKGNNEKENHKPTELPKVTEVATGPNVSDVTEETNIETGNHGIESSTEPNNNDDNVTGKDDNRDSSGEGYSTETNKGNTPEEPNVTTESNTDSTPTTEDQTELNKEKTDGGDNGNITGLGSDIVSENESKPEEPKDHTDEDHSGEPKVNSGETNHSEEPNVNPEEPEVNPEEPKVNPEEPKVNSEEPNVNPEEPKVNSGETNHSEEPTVNLEEPKVNSEKPKVNSGESDHPEEPKVNSEEPRVNSGETDHPEEPKANLEEPKVNSEEPKVNSGESDHPEEPKVNSEEPRVNSGETDHPEEPKANLAEPKVNSEEPKVNSGETDHPEEPKVNLEEPKVNSEEPIVNSEEPAVNSEEPVVNSDETDHPKEPKVNPEEPKVNPEEPKVNSGETNPSEEPKVNSGETNHSKEPKVNSGEANHTEEPKVNSGETKPSEEPKVNSGATNPSEEPKVNSGETNHSEEPEVNSGEVNNSGGPKVNSEEPKLNSGEVTNSEKPKVNSGEVTNSEEPKVNSEEPKVNSEKPKVNSGEVTNSEEPIVNSEEPKVNSEEPKVDSGEVTNSEEPKVNSEEPKVNSEKPKVNSGEVTNSEEPKVNSEEPKVNSGEPKNSGDINNSEQPEVNTGGINNSEEPKVNSAEINNSGEPKVSSGEINNSGEPKVNSEEPKVNSGEVNNSGEHKVNSGENHSAEPKVNSEEPKVNSKEPKVNSGEHSEEPKVNSGETKHSEEPNINSGEPKVNSGEVNNSEPPKVNSGEDHSAEAKVNSGETQANSGENNASSEKVVSGVNDASGEPKVNSGENNASGEKIASGEKDASSEPKVNSGENNASSEKQASKETSSDKDASRENIASNEKVTSGDKDTSAEPRDQSGEKNASGEKLLDLFGAPSEALSQL</sequence>
<feature type="compositionally biased region" description="Basic and acidic residues" evidence="1">
    <location>
        <begin position="1572"/>
        <end position="1586"/>
    </location>
</feature>
<feature type="compositionally biased region" description="Basic and acidic residues" evidence="1">
    <location>
        <begin position="1512"/>
        <end position="1534"/>
    </location>
</feature>
<feature type="region of interest" description="Disordered" evidence="1">
    <location>
        <begin position="1865"/>
        <end position="2765"/>
    </location>
</feature>
<keyword evidence="2" id="KW-1133">Transmembrane helix</keyword>
<feature type="compositionally biased region" description="Polar residues" evidence="1">
    <location>
        <begin position="2637"/>
        <end position="2653"/>
    </location>
</feature>
<keyword evidence="2" id="KW-0812">Transmembrane</keyword>
<feature type="compositionally biased region" description="Polar residues" evidence="1">
    <location>
        <begin position="2690"/>
        <end position="2703"/>
    </location>
</feature>
<feature type="region of interest" description="Disordered" evidence="1">
    <location>
        <begin position="950"/>
        <end position="1112"/>
    </location>
</feature>
<feature type="compositionally biased region" description="Low complexity" evidence="1">
    <location>
        <begin position="1964"/>
        <end position="1976"/>
    </location>
</feature>
<feature type="compositionally biased region" description="Basic and acidic residues" evidence="1">
    <location>
        <begin position="1934"/>
        <end position="1944"/>
    </location>
</feature>
<feature type="compositionally biased region" description="Basic and acidic residues" evidence="1">
    <location>
        <begin position="2549"/>
        <end position="2600"/>
    </location>
</feature>
<feature type="compositionally biased region" description="Basic and acidic residues" evidence="1">
    <location>
        <begin position="2383"/>
        <end position="2400"/>
    </location>
</feature>
<feature type="compositionally biased region" description="Basic and acidic residues" evidence="1">
    <location>
        <begin position="2464"/>
        <end position="2474"/>
    </location>
</feature>
<feature type="compositionally biased region" description="Acidic residues" evidence="1">
    <location>
        <begin position="989"/>
        <end position="1000"/>
    </location>
</feature>
<feature type="compositionally biased region" description="Polar residues" evidence="1">
    <location>
        <begin position="1289"/>
        <end position="1303"/>
    </location>
</feature>
<feature type="compositionally biased region" description="Basic and acidic residues" evidence="1">
    <location>
        <begin position="2240"/>
        <end position="2262"/>
    </location>
</feature>
<name>A0AAD8DM30_MYTSE</name>
<feature type="compositionally biased region" description="Basic and acidic residues" evidence="1">
    <location>
        <begin position="2417"/>
        <end position="2430"/>
    </location>
</feature>
<feature type="compositionally biased region" description="Basic and acidic residues" evidence="1">
    <location>
        <begin position="1196"/>
        <end position="1208"/>
    </location>
</feature>
<feature type="compositionally biased region" description="Basic and acidic residues" evidence="1">
    <location>
        <begin position="2080"/>
        <end position="2180"/>
    </location>
</feature>
<feature type="compositionally biased region" description="Basic and acidic residues" evidence="1">
    <location>
        <begin position="1004"/>
        <end position="1013"/>
    </location>
</feature>
<feature type="compositionally biased region" description="Basic and acidic residues" evidence="1">
    <location>
        <begin position="1039"/>
        <end position="1052"/>
    </location>
</feature>
<feature type="region of interest" description="Disordered" evidence="1">
    <location>
        <begin position="588"/>
        <end position="612"/>
    </location>
</feature>
<feature type="compositionally biased region" description="Basic and acidic residues" evidence="1">
    <location>
        <begin position="1802"/>
        <end position="1815"/>
    </location>
</feature>
<feature type="compositionally biased region" description="Basic and acidic residues" evidence="1">
    <location>
        <begin position="2437"/>
        <end position="2454"/>
    </location>
</feature>
<evidence type="ECO:0000313" key="4">
    <source>
        <dbReference type="Proteomes" id="UP001231518"/>
    </source>
</evidence>
<feature type="region of interest" description="Disordered" evidence="1">
    <location>
        <begin position="1128"/>
        <end position="1315"/>
    </location>
</feature>
<comment type="caution">
    <text evidence="3">The sequence shown here is derived from an EMBL/GenBank/DDBJ whole genome shotgun (WGS) entry which is preliminary data.</text>
</comment>
<feature type="compositionally biased region" description="Polar residues" evidence="1">
    <location>
        <begin position="1921"/>
        <end position="1933"/>
    </location>
</feature>
<feature type="compositionally biased region" description="Basic and acidic residues" evidence="1">
    <location>
        <begin position="1423"/>
        <end position="1445"/>
    </location>
</feature>
<dbReference type="Proteomes" id="UP001231518">
    <property type="component" value="Chromosome 28"/>
</dbReference>
<feature type="compositionally biased region" description="Basic residues" evidence="1">
    <location>
        <begin position="1871"/>
        <end position="1880"/>
    </location>
</feature>
<feature type="compositionally biased region" description="Basic and acidic residues" evidence="1">
    <location>
        <begin position="960"/>
        <end position="976"/>
    </location>
</feature>
<feature type="compositionally biased region" description="Basic and acidic residues" evidence="1">
    <location>
        <begin position="1881"/>
        <end position="1892"/>
    </location>
</feature>
<keyword evidence="2" id="KW-0472">Membrane</keyword>
<feature type="compositionally biased region" description="Basic and acidic residues" evidence="1">
    <location>
        <begin position="2049"/>
        <end position="2062"/>
    </location>
</feature>
<feature type="region of interest" description="Disordered" evidence="1">
    <location>
        <begin position="1700"/>
        <end position="1817"/>
    </location>
</feature>